<dbReference type="CDD" id="cd02969">
    <property type="entry name" value="PRX_like1"/>
    <property type="match status" value="1"/>
</dbReference>
<dbReference type="InterPro" id="IPR000866">
    <property type="entry name" value="AhpC/TSA"/>
</dbReference>
<dbReference type="GO" id="GO:0016491">
    <property type="term" value="F:oxidoreductase activity"/>
    <property type="evidence" value="ECO:0007669"/>
    <property type="project" value="InterPro"/>
</dbReference>
<keyword evidence="2" id="KW-0413">Isomerase</keyword>
<comment type="caution">
    <text evidence="2">The sequence shown here is derived from an EMBL/GenBank/DDBJ whole genome shotgun (WGS) entry which is preliminary data.</text>
</comment>
<dbReference type="PROSITE" id="PS51352">
    <property type="entry name" value="THIOREDOXIN_2"/>
    <property type="match status" value="1"/>
</dbReference>
<dbReference type="SUPFAM" id="SSF52833">
    <property type="entry name" value="Thioredoxin-like"/>
    <property type="match status" value="1"/>
</dbReference>
<evidence type="ECO:0000259" key="1">
    <source>
        <dbReference type="PROSITE" id="PS51352"/>
    </source>
</evidence>
<name>A0A0W0XY12_9GAMM</name>
<dbReference type="Proteomes" id="UP000054608">
    <property type="component" value="Unassembled WGS sequence"/>
</dbReference>
<gene>
    <name evidence="2" type="ORF">Lrub_0612</name>
</gene>
<accession>A0A0W0XY12</accession>
<dbReference type="GO" id="GO:0016853">
    <property type="term" value="F:isomerase activity"/>
    <property type="evidence" value="ECO:0007669"/>
    <property type="project" value="UniProtKB-KW"/>
</dbReference>
<dbReference type="PANTHER" id="PTHR43640">
    <property type="entry name" value="OS07G0260300 PROTEIN"/>
    <property type="match status" value="1"/>
</dbReference>
<dbReference type="PATRIC" id="fig|458.5.peg.635"/>
<sequence length="185" mass="20745">MAKTPSTMSPLGTQAPVFSLTDVVTGKTIHLTQDNKAKATVIMFICNHCPYVKHINKELTRLANDYLPKDIRFYAINSNDVVNYPDDSPDNMKRTAITEHYPFPYLFDETQEVARAYQAACTPDFFVYDSQLSLIYRGQFDDSRPGNAIPVTGNSIRVALDCVLANQKVSDTQKPSLGCNIKWKA</sequence>
<dbReference type="OrthoDB" id="9809746at2"/>
<evidence type="ECO:0000313" key="2">
    <source>
        <dbReference type="EMBL" id="KTD49513.1"/>
    </source>
</evidence>
<dbReference type="InterPro" id="IPR013766">
    <property type="entry name" value="Thioredoxin_domain"/>
</dbReference>
<proteinExistence type="predicted"/>
<dbReference type="STRING" id="458.Lrub_0612"/>
<dbReference type="Gene3D" id="3.40.30.10">
    <property type="entry name" value="Glutaredoxin"/>
    <property type="match status" value="1"/>
</dbReference>
<evidence type="ECO:0000313" key="3">
    <source>
        <dbReference type="Proteomes" id="UP000054608"/>
    </source>
</evidence>
<dbReference type="Pfam" id="PF00578">
    <property type="entry name" value="AhpC-TSA"/>
    <property type="match status" value="1"/>
</dbReference>
<dbReference type="AlphaFoldDB" id="A0A0W0XY12"/>
<keyword evidence="3" id="KW-1185">Reference proteome</keyword>
<protein>
    <submittedName>
        <fullName evidence="2">Putative thiol-disulfide isomerase</fullName>
    </submittedName>
</protein>
<dbReference type="PANTHER" id="PTHR43640:SF1">
    <property type="entry name" value="THIOREDOXIN-DEPENDENT PEROXIREDOXIN"/>
    <property type="match status" value="1"/>
</dbReference>
<dbReference type="EMBL" id="LNYT01000006">
    <property type="protein sequence ID" value="KTD49513.1"/>
    <property type="molecule type" value="Genomic_DNA"/>
</dbReference>
<dbReference type="InterPro" id="IPR047262">
    <property type="entry name" value="PRX-like1"/>
</dbReference>
<feature type="domain" description="Thioredoxin" evidence="1">
    <location>
        <begin position="9"/>
        <end position="165"/>
    </location>
</feature>
<dbReference type="InterPro" id="IPR036249">
    <property type="entry name" value="Thioredoxin-like_sf"/>
</dbReference>
<dbReference type="RefSeq" id="WP_058530735.1">
    <property type="nucleotide sequence ID" value="NZ_CAAAIN010000003.1"/>
</dbReference>
<organism evidence="2 3">
    <name type="scientific">Legionella rubrilucens</name>
    <dbReference type="NCBI Taxonomy" id="458"/>
    <lineage>
        <taxon>Bacteria</taxon>
        <taxon>Pseudomonadati</taxon>
        <taxon>Pseudomonadota</taxon>
        <taxon>Gammaproteobacteria</taxon>
        <taxon>Legionellales</taxon>
        <taxon>Legionellaceae</taxon>
        <taxon>Legionella</taxon>
    </lineage>
</organism>
<dbReference type="GO" id="GO:0016209">
    <property type="term" value="F:antioxidant activity"/>
    <property type="evidence" value="ECO:0007669"/>
    <property type="project" value="InterPro"/>
</dbReference>
<reference evidence="2 3" key="1">
    <citation type="submission" date="2015-11" db="EMBL/GenBank/DDBJ databases">
        <title>Genomic analysis of 38 Legionella species identifies large and diverse effector repertoires.</title>
        <authorList>
            <person name="Burstein D."/>
            <person name="Amaro F."/>
            <person name="Zusman T."/>
            <person name="Lifshitz Z."/>
            <person name="Cohen O."/>
            <person name="Gilbert J.A."/>
            <person name="Pupko T."/>
            <person name="Shuman H.A."/>
            <person name="Segal G."/>
        </authorList>
    </citation>
    <scope>NUCLEOTIDE SEQUENCE [LARGE SCALE GENOMIC DNA]</scope>
    <source>
        <strain evidence="2 3">WA-270A-C2</strain>
    </source>
</reference>